<evidence type="ECO:0000256" key="1">
    <source>
        <dbReference type="SAM" id="MobiDB-lite"/>
    </source>
</evidence>
<accession>A0A0W8F7I4</accession>
<proteinExistence type="predicted"/>
<name>A0A0W8F7I4_9ZZZZ</name>
<organism evidence="2">
    <name type="scientific">hydrocarbon metagenome</name>
    <dbReference type="NCBI Taxonomy" id="938273"/>
    <lineage>
        <taxon>unclassified sequences</taxon>
        <taxon>metagenomes</taxon>
        <taxon>ecological metagenomes</taxon>
    </lineage>
</organism>
<protein>
    <submittedName>
        <fullName evidence="2">Uncharacterized protein</fullName>
    </submittedName>
</protein>
<dbReference type="EMBL" id="LNQE01001503">
    <property type="protein sequence ID" value="KUG16355.1"/>
    <property type="molecule type" value="Genomic_DNA"/>
</dbReference>
<feature type="region of interest" description="Disordered" evidence="1">
    <location>
        <begin position="31"/>
        <end position="61"/>
    </location>
</feature>
<evidence type="ECO:0000313" key="2">
    <source>
        <dbReference type="EMBL" id="KUG16355.1"/>
    </source>
</evidence>
<reference evidence="2" key="1">
    <citation type="journal article" date="2015" name="Proc. Natl. Acad. Sci. U.S.A.">
        <title>Networks of energetic and metabolic interactions define dynamics in microbial communities.</title>
        <authorList>
            <person name="Embree M."/>
            <person name="Liu J.K."/>
            <person name="Al-Bassam M.M."/>
            <person name="Zengler K."/>
        </authorList>
    </citation>
    <scope>NUCLEOTIDE SEQUENCE</scope>
</reference>
<dbReference type="AlphaFoldDB" id="A0A0W8F7I4"/>
<comment type="caution">
    <text evidence="2">The sequence shown here is derived from an EMBL/GenBank/DDBJ whole genome shotgun (WGS) entry which is preliminary data.</text>
</comment>
<gene>
    <name evidence="2" type="ORF">ASZ90_014029</name>
</gene>
<sequence>MFPRHNRLIDSSPKRDIHRCDVVRRPSEAAGLTSEFTSDRSIGPRNMAARGTCPRSDPRIDQDQWNTSNLSFVLNKHPKQPEILSMQATTLSLPNRGSGSDALEIFKGDRSQSVFGFRDYPFGNAMVYVFGEPMHPGRKFLKMPLGRFCTFALESCFQGIELVSCLVDLLTGMYFSIRINRKVLDAKIDTKTSFRVVRRLFGYFDHNAKVKNSFYKDQISLPSYPIHPGLLVISDSNRDKLSAFKGDQRNGFQTFPSKDSLIIDDSHIEPKFWFDGFVYLVGFCYFGYCSNRKLRGEPKPLSDVIIDKLVNFYLVGFVNRKSGLCDSIAGFIEAVHSIQKHLILLLARIQLDHQGFMYCSEEIVQLIYSFRYQQRSTLFRGLKTGVYAAPVPWRAL</sequence>